<gene>
    <name evidence="5" type="ORF">N7476_006758</name>
</gene>
<evidence type="ECO:0000259" key="4">
    <source>
        <dbReference type="Pfam" id="PF13460"/>
    </source>
</evidence>
<name>A0A9W9PXT3_9EURO</name>
<evidence type="ECO:0000313" key="6">
    <source>
        <dbReference type="Proteomes" id="UP001147746"/>
    </source>
</evidence>
<evidence type="ECO:0000256" key="2">
    <source>
        <dbReference type="ARBA" id="ARBA00022857"/>
    </source>
</evidence>
<accession>A0A9W9PXT3</accession>
<dbReference type="InterPro" id="IPR016040">
    <property type="entry name" value="NAD(P)-bd_dom"/>
</dbReference>
<evidence type="ECO:0000256" key="3">
    <source>
        <dbReference type="ARBA" id="ARBA00023002"/>
    </source>
</evidence>
<dbReference type="PANTHER" id="PTHR47706">
    <property type="entry name" value="NMRA-LIKE FAMILY PROTEIN"/>
    <property type="match status" value="1"/>
</dbReference>
<dbReference type="Pfam" id="PF13460">
    <property type="entry name" value="NAD_binding_10"/>
    <property type="match status" value="1"/>
</dbReference>
<reference evidence="5" key="1">
    <citation type="submission" date="2022-12" db="EMBL/GenBank/DDBJ databases">
        <authorList>
            <person name="Petersen C."/>
        </authorList>
    </citation>
    <scope>NUCLEOTIDE SEQUENCE</scope>
    <source>
        <strain evidence="5">IBT 21472</strain>
    </source>
</reference>
<dbReference type="InterPro" id="IPR051609">
    <property type="entry name" value="NmrA/Isoflavone_reductase-like"/>
</dbReference>
<dbReference type="PANTHER" id="PTHR47706:SF7">
    <property type="entry name" value="CIPA-LIKE, PUTATIVE (AFU_ORTHOLOGUE AFUA_1G01630)-RELATED"/>
    <property type="match status" value="1"/>
</dbReference>
<dbReference type="EMBL" id="JAPZBO010000005">
    <property type="protein sequence ID" value="KAJ5316451.1"/>
    <property type="molecule type" value="Genomic_DNA"/>
</dbReference>
<evidence type="ECO:0000256" key="1">
    <source>
        <dbReference type="ARBA" id="ARBA00005725"/>
    </source>
</evidence>
<feature type="domain" description="NAD(P)-binding" evidence="4">
    <location>
        <begin position="13"/>
        <end position="67"/>
    </location>
</feature>
<dbReference type="OrthoDB" id="9974981at2759"/>
<keyword evidence="2" id="KW-0521">NADP</keyword>
<sequence length="235" mass="25955">MITNYIEKVATIGATGRIGSAFAKALLQTGKHQVTALIREDSKGKLSDAIHAVQANYENEGSCSQNLHKRITTAAGKAGVSYIMPNAHGYPVNPESDDLYGKAVLNRINDTKKWCITLRHTSVWVLDRKVPFSTKVNELSQSTLGKISYEPLKKRITDSKEELAQDNFRGFVKLIYGGVFLPSNRNADFAATMTMANDILNLPKEDLDEATKRTVAMVDGVWDPFGFRTQGNETT</sequence>
<dbReference type="InterPro" id="IPR036291">
    <property type="entry name" value="NAD(P)-bd_dom_sf"/>
</dbReference>
<keyword evidence="3" id="KW-0560">Oxidoreductase</keyword>
<dbReference type="AlphaFoldDB" id="A0A9W9PXT3"/>
<comment type="caution">
    <text evidence="5">The sequence shown here is derived from an EMBL/GenBank/DDBJ whole genome shotgun (WGS) entry which is preliminary data.</text>
</comment>
<organism evidence="5 6">
    <name type="scientific">Penicillium atrosanguineum</name>
    <dbReference type="NCBI Taxonomy" id="1132637"/>
    <lineage>
        <taxon>Eukaryota</taxon>
        <taxon>Fungi</taxon>
        <taxon>Dikarya</taxon>
        <taxon>Ascomycota</taxon>
        <taxon>Pezizomycotina</taxon>
        <taxon>Eurotiomycetes</taxon>
        <taxon>Eurotiomycetidae</taxon>
        <taxon>Eurotiales</taxon>
        <taxon>Aspergillaceae</taxon>
        <taxon>Penicillium</taxon>
    </lineage>
</organism>
<dbReference type="GO" id="GO:0016491">
    <property type="term" value="F:oxidoreductase activity"/>
    <property type="evidence" value="ECO:0007669"/>
    <property type="project" value="UniProtKB-KW"/>
</dbReference>
<dbReference type="Proteomes" id="UP001147746">
    <property type="component" value="Unassembled WGS sequence"/>
</dbReference>
<keyword evidence="6" id="KW-1185">Reference proteome</keyword>
<dbReference type="Gene3D" id="3.40.50.720">
    <property type="entry name" value="NAD(P)-binding Rossmann-like Domain"/>
    <property type="match status" value="1"/>
</dbReference>
<comment type="similarity">
    <text evidence="1">Belongs to the NmrA-type oxidoreductase family. Isoflavone reductase subfamily.</text>
</comment>
<protein>
    <recommendedName>
        <fullName evidence="4">NAD(P)-binding domain-containing protein</fullName>
    </recommendedName>
</protein>
<proteinExistence type="inferred from homology"/>
<evidence type="ECO:0000313" key="5">
    <source>
        <dbReference type="EMBL" id="KAJ5316451.1"/>
    </source>
</evidence>
<dbReference type="SUPFAM" id="SSF51735">
    <property type="entry name" value="NAD(P)-binding Rossmann-fold domains"/>
    <property type="match status" value="1"/>
</dbReference>
<reference evidence="5" key="2">
    <citation type="journal article" date="2023" name="IMA Fungus">
        <title>Comparative genomic study of the Penicillium genus elucidates a diverse pangenome and 15 lateral gene transfer events.</title>
        <authorList>
            <person name="Petersen C."/>
            <person name="Sorensen T."/>
            <person name="Nielsen M.R."/>
            <person name="Sondergaard T.E."/>
            <person name="Sorensen J.L."/>
            <person name="Fitzpatrick D.A."/>
            <person name="Frisvad J.C."/>
            <person name="Nielsen K.L."/>
        </authorList>
    </citation>
    <scope>NUCLEOTIDE SEQUENCE</scope>
    <source>
        <strain evidence="5">IBT 21472</strain>
    </source>
</reference>